<evidence type="ECO:0000256" key="1">
    <source>
        <dbReference type="SAM" id="MobiDB-lite"/>
    </source>
</evidence>
<evidence type="ECO:0000313" key="3">
    <source>
        <dbReference type="Proteomes" id="UP000640426"/>
    </source>
</evidence>
<dbReference type="EMBL" id="JAELXS010000010">
    <property type="protein sequence ID" value="MBJ6123261.1"/>
    <property type="molecule type" value="Genomic_DNA"/>
</dbReference>
<protein>
    <submittedName>
        <fullName evidence="2">Uncharacterized protein</fullName>
    </submittedName>
</protein>
<keyword evidence="3" id="KW-1185">Reference proteome</keyword>
<name>A0ABS0XT98_9SPHN</name>
<feature type="region of interest" description="Disordered" evidence="1">
    <location>
        <begin position="1"/>
        <end position="73"/>
    </location>
</feature>
<sequence length="73" mass="8173">MTIIVEPDQDTRAKRRINPSFRTDGGPLPHGKPEALPINQKNQKDQSNTWESGQQRSTPLQAALAFSHDFTMA</sequence>
<dbReference type="RefSeq" id="WP_199040371.1">
    <property type="nucleotide sequence ID" value="NZ_JAELXS010000010.1"/>
</dbReference>
<accession>A0ABS0XT98</accession>
<organism evidence="2 3">
    <name type="scientific">Sphingomonas mollis</name>
    <dbReference type="NCBI Taxonomy" id="2795726"/>
    <lineage>
        <taxon>Bacteria</taxon>
        <taxon>Pseudomonadati</taxon>
        <taxon>Pseudomonadota</taxon>
        <taxon>Alphaproteobacteria</taxon>
        <taxon>Sphingomonadales</taxon>
        <taxon>Sphingomonadaceae</taxon>
        <taxon>Sphingomonas</taxon>
    </lineage>
</organism>
<evidence type="ECO:0000313" key="2">
    <source>
        <dbReference type="EMBL" id="MBJ6123261.1"/>
    </source>
</evidence>
<reference evidence="3" key="1">
    <citation type="submission" date="2020-12" db="EMBL/GenBank/DDBJ databases">
        <title>Hymenobacter sp.</title>
        <authorList>
            <person name="Kim M.K."/>
        </authorList>
    </citation>
    <scope>NUCLEOTIDE SEQUENCE [LARGE SCALE GENOMIC DNA]</scope>
    <source>
        <strain evidence="3">BT553</strain>
    </source>
</reference>
<feature type="compositionally biased region" description="Polar residues" evidence="1">
    <location>
        <begin position="39"/>
        <end position="60"/>
    </location>
</feature>
<proteinExistence type="predicted"/>
<gene>
    <name evidence="2" type="ORF">JAO74_15855</name>
</gene>
<comment type="caution">
    <text evidence="2">The sequence shown here is derived from an EMBL/GenBank/DDBJ whole genome shotgun (WGS) entry which is preliminary data.</text>
</comment>
<dbReference type="Proteomes" id="UP000640426">
    <property type="component" value="Unassembled WGS sequence"/>
</dbReference>